<dbReference type="AlphaFoldDB" id="A0AA86NHA0"/>
<proteinExistence type="predicted"/>
<dbReference type="EMBL" id="CATOUU010000191">
    <property type="protein sequence ID" value="CAI9919912.1"/>
    <property type="molecule type" value="Genomic_DNA"/>
</dbReference>
<feature type="transmembrane region" description="Helical" evidence="1">
    <location>
        <begin position="427"/>
        <end position="450"/>
    </location>
</feature>
<reference evidence="3 4" key="2">
    <citation type="submission" date="2024-07" db="EMBL/GenBank/DDBJ databases">
        <authorList>
            <person name="Akdeniz Z."/>
        </authorList>
    </citation>
    <scope>NUCLEOTIDE SEQUENCE [LARGE SCALE GENOMIC DNA]</scope>
</reference>
<name>A0AA86NHA0_9EUKA</name>
<keyword evidence="1" id="KW-0812">Transmembrane</keyword>
<dbReference type="EMBL" id="CAXDID020000986">
    <property type="protein sequence ID" value="CAL6116296.1"/>
    <property type="molecule type" value="Genomic_DNA"/>
</dbReference>
<reference evidence="2" key="1">
    <citation type="submission" date="2023-06" db="EMBL/GenBank/DDBJ databases">
        <authorList>
            <person name="Kurt Z."/>
        </authorList>
    </citation>
    <scope>NUCLEOTIDE SEQUENCE</scope>
</reference>
<keyword evidence="1" id="KW-1133">Transmembrane helix</keyword>
<evidence type="ECO:0000256" key="1">
    <source>
        <dbReference type="SAM" id="Phobius"/>
    </source>
</evidence>
<keyword evidence="1" id="KW-0472">Membrane</keyword>
<dbReference type="Proteomes" id="UP001642409">
    <property type="component" value="Unassembled WGS sequence"/>
</dbReference>
<evidence type="ECO:0000313" key="4">
    <source>
        <dbReference type="Proteomes" id="UP001642409"/>
    </source>
</evidence>
<comment type="caution">
    <text evidence="2">The sequence shown here is derived from an EMBL/GenBank/DDBJ whole genome shotgun (WGS) entry which is preliminary data.</text>
</comment>
<evidence type="ECO:0000313" key="2">
    <source>
        <dbReference type="EMBL" id="CAI9919912.1"/>
    </source>
</evidence>
<keyword evidence="4" id="KW-1185">Reference proteome</keyword>
<accession>A0AA86NHA0</accession>
<evidence type="ECO:0000313" key="3">
    <source>
        <dbReference type="EMBL" id="CAL6116296.1"/>
    </source>
</evidence>
<protein>
    <submittedName>
        <fullName evidence="3">Hypothetical_protein</fullName>
    </submittedName>
</protein>
<organism evidence="2">
    <name type="scientific">Hexamita inflata</name>
    <dbReference type="NCBI Taxonomy" id="28002"/>
    <lineage>
        <taxon>Eukaryota</taxon>
        <taxon>Metamonada</taxon>
        <taxon>Diplomonadida</taxon>
        <taxon>Hexamitidae</taxon>
        <taxon>Hexamitinae</taxon>
        <taxon>Hexamita</taxon>
    </lineage>
</organism>
<gene>
    <name evidence="2" type="ORF">HINF_LOCUS7557</name>
    <name evidence="3" type="ORF">HINF_LOCUS79001</name>
</gene>
<sequence>MIFMTSLAKIQHYQLLANTGLMTGQLSNDSVLDTVKCSSAVYQLLQNQSVMAKGTKSGLLTNVVQFEFFYTGLDNIVQLICFNAQIWFLTAAGNMLRENTVVSGKLTYVADLSVLNVKQITAFNTLMIVLAGDGLYAKGPCASKFCIQDGTFVAFTKITLPPAIVLTDISSVQLDQNASYLYIYMQNGDVYATGDNTNKILPAAAYPDTDAVRLIGTGIKNVKQGWNTSRAEKTLFYMKGATLYAHNGNSVPPERVVMENIIDFTVYVWQLFYLKEQSLHVQLEDASLQSGLALFCTLNPNDQLCLKQLAGTYYVQSDCYTAGVLNIDIDFCKVQYCVLNSCPKAACDPTNTTCIAIQCIDMLTYLYNPLCYNNHVQTTYSTKLVNAKDYVFKNGMLMQTAYSPAPVDPPTPVTPEKQKSQMKAGTAAGITVAICIVAFVVAIASVMVVMKKRLNKRNSSDINLSTSINTSKNEAK</sequence>